<comment type="caution">
    <text evidence="9">The sequence shown here is derived from an EMBL/GenBank/DDBJ whole genome shotgun (WGS) entry which is preliminary data.</text>
</comment>
<dbReference type="EMBL" id="JAVREI010000004">
    <property type="protein sequence ID" value="MDT0275923.1"/>
    <property type="molecule type" value="Genomic_DNA"/>
</dbReference>
<feature type="transmembrane region" description="Helical" evidence="8">
    <location>
        <begin position="215"/>
        <end position="236"/>
    </location>
</feature>
<evidence type="ECO:0000256" key="1">
    <source>
        <dbReference type="ARBA" id="ARBA00004651"/>
    </source>
</evidence>
<evidence type="ECO:0000256" key="3">
    <source>
        <dbReference type="ARBA" id="ARBA00022448"/>
    </source>
</evidence>
<protein>
    <recommendedName>
        <fullName evidence="8">Probable membrane transporter protein</fullName>
    </recommendedName>
</protein>
<dbReference type="RefSeq" id="WP_311344746.1">
    <property type="nucleotide sequence ID" value="NZ_JAVREI010000004.1"/>
</dbReference>
<comment type="similarity">
    <text evidence="2 8">Belongs to the 4-toluene sulfonate uptake permease (TSUP) (TC 2.A.102) family.</text>
</comment>
<dbReference type="Pfam" id="PF01925">
    <property type="entry name" value="TauE"/>
    <property type="match status" value="1"/>
</dbReference>
<comment type="subcellular location">
    <subcellularLocation>
        <location evidence="1 8">Cell membrane</location>
        <topology evidence="1 8">Multi-pass membrane protein</topology>
    </subcellularLocation>
</comment>
<evidence type="ECO:0000256" key="6">
    <source>
        <dbReference type="ARBA" id="ARBA00022989"/>
    </source>
</evidence>
<keyword evidence="4 8" id="KW-1003">Cell membrane</keyword>
<evidence type="ECO:0000313" key="9">
    <source>
        <dbReference type="EMBL" id="MDT0275923.1"/>
    </source>
</evidence>
<keyword evidence="3" id="KW-0813">Transport</keyword>
<feature type="transmembrane region" description="Helical" evidence="8">
    <location>
        <begin position="27"/>
        <end position="56"/>
    </location>
</feature>
<evidence type="ECO:0000256" key="7">
    <source>
        <dbReference type="ARBA" id="ARBA00023136"/>
    </source>
</evidence>
<name>A0ABU2K6W7_9ACTN</name>
<feature type="transmembrane region" description="Helical" evidence="8">
    <location>
        <begin position="68"/>
        <end position="87"/>
    </location>
</feature>
<proteinExistence type="inferred from homology"/>
<dbReference type="PANTHER" id="PTHR30269:SF37">
    <property type="entry name" value="MEMBRANE TRANSPORTER PROTEIN"/>
    <property type="match status" value="1"/>
</dbReference>
<feature type="transmembrane region" description="Helical" evidence="8">
    <location>
        <begin position="185"/>
        <end position="203"/>
    </location>
</feature>
<dbReference type="InterPro" id="IPR052017">
    <property type="entry name" value="TSUP"/>
</dbReference>
<keyword evidence="7 8" id="KW-0472">Membrane</keyword>
<evidence type="ECO:0000256" key="4">
    <source>
        <dbReference type="ARBA" id="ARBA00022475"/>
    </source>
</evidence>
<keyword evidence="10" id="KW-1185">Reference proteome</keyword>
<reference evidence="10" key="1">
    <citation type="submission" date="2023-07" db="EMBL/GenBank/DDBJ databases">
        <title>30 novel species of actinomycetes from the DSMZ collection.</title>
        <authorList>
            <person name="Nouioui I."/>
        </authorList>
    </citation>
    <scope>NUCLEOTIDE SEQUENCE [LARGE SCALE GENOMIC DNA]</scope>
    <source>
        <strain evidence="10">DSM 46792</strain>
    </source>
</reference>
<accession>A0ABU2K6W7</accession>
<sequence>MAAVSLGVFALAATAQAITGFGFALVAVPLLALVVDPAIAVVGTTVVGLALTGFAATAERHHVEWRTGVRITVTGLVGMPLGLLVLSRLGERPLQAVIAGVVSLLVVLLALRVPFPAGPATQATAGLLSGALLTSTGMNGPPLVMAVQALGLSPRRSRGTLQAIFCGQGLVAVAAFAVSGLLDPLVGVVVAAGAAGVPLGWRVGDRLFGLVAPDVYRRLVLAMLTATALVALWTVLT</sequence>
<dbReference type="PANTHER" id="PTHR30269">
    <property type="entry name" value="TRANSMEMBRANE PROTEIN YFCA"/>
    <property type="match status" value="1"/>
</dbReference>
<evidence type="ECO:0000256" key="5">
    <source>
        <dbReference type="ARBA" id="ARBA00022692"/>
    </source>
</evidence>
<evidence type="ECO:0000256" key="8">
    <source>
        <dbReference type="RuleBase" id="RU363041"/>
    </source>
</evidence>
<feature type="transmembrane region" description="Helical" evidence="8">
    <location>
        <begin position="160"/>
        <end position="179"/>
    </location>
</feature>
<gene>
    <name evidence="9" type="ORF">RM425_08405</name>
</gene>
<keyword evidence="5 8" id="KW-0812">Transmembrane</keyword>
<dbReference type="InterPro" id="IPR002781">
    <property type="entry name" value="TM_pro_TauE-like"/>
</dbReference>
<dbReference type="Proteomes" id="UP001183222">
    <property type="component" value="Unassembled WGS sequence"/>
</dbReference>
<keyword evidence="6 8" id="KW-1133">Transmembrane helix</keyword>
<evidence type="ECO:0000313" key="10">
    <source>
        <dbReference type="Proteomes" id="UP001183222"/>
    </source>
</evidence>
<organism evidence="9 10">
    <name type="scientific">Blastococcus goldschmidtiae</name>
    <dbReference type="NCBI Taxonomy" id="3075546"/>
    <lineage>
        <taxon>Bacteria</taxon>
        <taxon>Bacillati</taxon>
        <taxon>Actinomycetota</taxon>
        <taxon>Actinomycetes</taxon>
        <taxon>Geodermatophilales</taxon>
        <taxon>Geodermatophilaceae</taxon>
        <taxon>Blastococcus</taxon>
    </lineage>
</organism>
<evidence type="ECO:0000256" key="2">
    <source>
        <dbReference type="ARBA" id="ARBA00009142"/>
    </source>
</evidence>
<feature type="transmembrane region" description="Helical" evidence="8">
    <location>
        <begin position="93"/>
        <end position="111"/>
    </location>
</feature>